<comment type="similarity">
    <text evidence="2 9">Belongs to the peptidase M18 family.</text>
</comment>
<name>A0A1H9KQB9_9GAMM</name>
<dbReference type="RefSeq" id="WP_091360927.1">
    <property type="nucleotide sequence ID" value="NZ_AP025284.1"/>
</dbReference>
<evidence type="ECO:0000313" key="11">
    <source>
        <dbReference type="EMBL" id="SER01107.1"/>
    </source>
</evidence>
<dbReference type="NCBIfam" id="NF002759">
    <property type="entry name" value="PRK02813.1"/>
    <property type="match status" value="1"/>
</dbReference>
<keyword evidence="5 9" id="KW-0479">Metal-binding</keyword>
<dbReference type="EMBL" id="FOGB01000014">
    <property type="protein sequence ID" value="SER01107.1"/>
    <property type="molecule type" value="Genomic_DNA"/>
</dbReference>
<evidence type="ECO:0000313" key="12">
    <source>
        <dbReference type="Proteomes" id="UP000198749"/>
    </source>
</evidence>
<dbReference type="GO" id="GO:0004177">
    <property type="term" value="F:aminopeptidase activity"/>
    <property type="evidence" value="ECO:0007669"/>
    <property type="project" value="UniProtKB-KW"/>
</dbReference>
<proteinExistence type="inferred from homology"/>
<dbReference type="InterPro" id="IPR023358">
    <property type="entry name" value="Peptidase_M18_dom2"/>
</dbReference>
<dbReference type="SUPFAM" id="SSF53187">
    <property type="entry name" value="Zn-dependent exopeptidases"/>
    <property type="match status" value="1"/>
</dbReference>
<dbReference type="Gene3D" id="3.40.630.10">
    <property type="entry name" value="Zn peptidases"/>
    <property type="match status" value="1"/>
</dbReference>
<dbReference type="STRING" id="355243.SAMN03080615_03586"/>
<keyword evidence="3 9" id="KW-0031">Aminopeptidase</keyword>
<comment type="cofactor">
    <cofactor evidence="1 10">
        <name>Zn(2+)</name>
        <dbReference type="ChEBI" id="CHEBI:29105"/>
    </cofactor>
</comment>
<keyword evidence="4 9" id="KW-0645">Protease</keyword>
<keyword evidence="8 9" id="KW-0482">Metalloprotease</keyword>
<dbReference type="GO" id="GO:0008237">
    <property type="term" value="F:metallopeptidase activity"/>
    <property type="evidence" value="ECO:0007669"/>
    <property type="project" value="UniProtKB-KW"/>
</dbReference>
<evidence type="ECO:0000256" key="9">
    <source>
        <dbReference type="RuleBase" id="RU004386"/>
    </source>
</evidence>
<evidence type="ECO:0000256" key="8">
    <source>
        <dbReference type="ARBA" id="ARBA00023049"/>
    </source>
</evidence>
<dbReference type="PRINTS" id="PR00932">
    <property type="entry name" value="AMINO1PTASE"/>
</dbReference>
<dbReference type="OrthoDB" id="5288740at2"/>
<dbReference type="GO" id="GO:0005737">
    <property type="term" value="C:cytoplasm"/>
    <property type="evidence" value="ECO:0007669"/>
    <property type="project" value="UniProtKB-ARBA"/>
</dbReference>
<evidence type="ECO:0000256" key="1">
    <source>
        <dbReference type="ARBA" id="ARBA00001947"/>
    </source>
</evidence>
<reference evidence="12" key="1">
    <citation type="submission" date="2016-10" db="EMBL/GenBank/DDBJ databases">
        <authorList>
            <person name="Varghese N."/>
            <person name="Submissions S."/>
        </authorList>
    </citation>
    <scope>NUCLEOTIDE SEQUENCE [LARGE SCALE GENOMIC DNA]</scope>
    <source>
        <strain evidence="12">DSM 18887</strain>
    </source>
</reference>
<dbReference type="SUPFAM" id="SSF101821">
    <property type="entry name" value="Aminopeptidase/glucanase lid domain"/>
    <property type="match status" value="1"/>
</dbReference>
<dbReference type="GO" id="GO:0008270">
    <property type="term" value="F:zinc ion binding"/>
    <property type="evidence" value="ECO:0007669"/>
    <property type="project" value="InterPro"/>
</dbReference>
<dbReference type="InterPro" id="IPR001948">
    <property type="entry name" value="Peptidase_M18"/>
</dbReference>
<dbReference type="PANTHER" id="PTHR28570">
    <property type="entry name" value="ASPARTYL AMINOPEPTIDASE"/>
    <property type="match status" value="1"/>
</dbReference>
<evidence type="ECO:0000256" key="10">
    <source>
        <dbReference type="RuleBase" id="RU004387"/>
    </source>
</evidence>
<evidence type="ECO:0000256" key="4">
    <source>
        <dbReference type="ARBA" id="ARBA00022670"/>
    </source>
</evidence>
<evidence type="ECO:0000256" key="5">
    <source>
        <dbReference type="ARBA" id="ARBA00022723"/>
    </source>
</evidence>
<dbReference type="PANTHER" id="PTHR28570:SF3">
    <property type="entry name" value="ASPARTYL AMINOPEPTIDASE"/>
    <property type="match status" value="1"/>
</dbReference>
<dbReference type="Pfam" id="PF02127">
    <property type="entry name" value="Peptidase_M18"/>
    <property type="match status" value="1"/>
</dbReference>
<gene>
    <name evidence="11" type="ORF">SAMN03080615_03586</name>
</gene>
<dbReference type="Gene3D" id="2.30.250.10">
    <property type="entry name" value="Aminopeptidase i, Domain 2"/>
    <property type="match status" value="1"/>
</dbReference>
<dbReference type="CDD" id="cd05658">
    <property type="entry name" value="M18_DAP"/>
    <property type="match status" value="1"/>
</dbReference>
<evidence type="ECO:0000256" key="2">
    <source>
        <dbReference type="ARBA" id="ARBA00008290"/>
    </source>
</evidence>
<keyword evidence="6 9" id="KW-0378">Hydrolase</keyword>
<dbReference type="Proteomes" id="UP000198749">
    <property type="component" value="Unassembled WGS sequence"/>
</dbReference>
<dbReference type="AlphaFoldDB" id="A0A1H9KQB9"/>
<keyword evidence="7 9" id="KW-0862">Zinc</keyword>
<protein>
    <recommendedName>
        <fullName evidence="10">M18 family aminopeptidase</fullName>
        <ecNumber evidence="10">3.4.11.-</ecNumber>
    </recommendedName>
</protein>
<evidence type="ECO:0000256" key="6">
    <source>
        <dbReference type="ARBA" id="ARBA00022801"/>
    </source>
</evidence>
<evidence type="ECO:0000256" key="3">
    <source>
        <dbReference type="ARBA" id="ARBA00022438"/>
    </source>
</evidence>
<organism evidence="11 12">
    <name type="scientific">Amphritea atlantica</name>
    <dbReference type="NCBI Taxonomy" id="355243"/>
    <lineage>
        <taxon>Bacteria</taxon>
        <taxon>Pseudomonadati</taxon>
        <taxon>Pseudomonadota</taxon>
        <taxon>Gammaproteobacteria</taxon>
        <taxon>Oceanospirillales</taxon>
        <taxon>Oceanospirillaceae</taxon>
        <taxon>Amphritea</taxon>
    </lineage>
</organism>
<evidence type="ECO:0000256" key="7">
    <source>
        <dbReference type="ARBA" id="ARBA00022833"/>
    </source>
</evidence>
<keyword evidence="12" id="KW-1185">Reference proteome</keyword>
<dbReference type="FunFam" id="2.30.250.10:FF:000003">
    <property type="entry name" value="Probable M18 family aminopeptidase 2"/>
    <property type="match status" value="1"/>
</dbReference>
<accession>A0A1H9KQB9</accession>
<dbReference type="EC" id="3.4.11.-" evidence="10"/>
<dbReference type="GO" id="GO:0006508">
    <property type="term" value="P:proteolysis"/>
    <property type="evidence" value="ECO:0007669"/>
    <property type="project" value="UniProtKB-KW"/>
</dbReference>
<sequence>MQKHEFNEQLFDFLAASPTPFHAVYEMRARLQEAGFIELEEQNTWNVWPGGRYFIVRNESSIIAWNMATGSDLATSGIRMVGAHTDSPCLKVKPNPETISQGCMRLGVEVYGGALLNPWFDRDLSLAGRVNYVSIDGGLRSELVNFQRPVAVIPSLAIHLDRDVNHGRNVNPQTEMPPLMAQLHGDDKAELREILKQELLANHVDDIAEILDYELYFYDVQKPAYIGLNQEFFASARLDNLLSCFIGMQALIESNSDQNTLLVCNDHEEVGSMSAAGAQGPMLKQLLERLAPDPEVRNRMIANSMMVSVDNAHAVHPNFADKHDSNHGPRMNSGAVIKINANQRYASNSETASLFRHIARQEEVTLQSFVVRSDMACGSTIGPITAAEIGVKTIDIGVPQLAMHSIRELAGSDDAVNLARVLSRFYRQQRV</sequence>